<dbReference type="GO" id="GO:0005737">
    <property type="term" value="C:cytoplasm"/>
    <property type="evidence" value="ECO:0007669"/>
    <property type="project" value="TreeGrafter"/>
</dbReference>
<organism evidence="4 5">
    <name type="scientific">Rhynchophorus ferrugineus</name>
    <name type="common">Red palm weevil</name>
    <name type="synonym">Curculio ferrugineus</name>
    <dbReference type="NCBI Taxonomy" id="354439"/>
    <lineage>
        <taxon>Eukaryota</taxon>
        <taxon>Metazoa</taxon>
        <taxon>Ecdysozoa</taxon>
        <taxon>Arthropoda</taxon>
        <taxon>Hexapoda</taxon>
        <taxon>Insecta</taxon>
        <taxon>Pterygota</taxon>
        <taxon>Neoptera</taxon>
        <taxon>Endopterygota</taxon>
        <taxon>Coleoptera</taxon>
        <taxon>Polyphaga</taxon>
        <taxon>Cucujiformia</taxon>
        <taxon>Curculionidae</taxon>
        <taxon>Dryophthorinae</taxon>
        <taxon>Rhynchophorus</taxon>
    </lineage>
</organism>
<dbReference type="PROSITE" id="PS50297">
    <property type="entry name" value="ANK_REP_REGION"/>
    <property type="match status" value="3"/>
</dbReference>
<dbReference type="EMBL" id="JAACXV010000004">
    <property type="protein sequence ID" value="KAF7287649.1"/>
    <property type="molecule type" value="Genomic_DNA"/>
</dbReference>
<keyword evidence="5" id="KW-1185">Reference proteome</keyword>
<dbReference type="PANTHER" id="PTHR24180">
    <property type="entry name" value="CYCLIN-DEPENDENT KINASE INHIBITOR 2C-RELATED"/>
    <property type="match status" value="1"/>
</dbReference>
<dbReference type="InterPro" id="IPR036770">
    <property type="entry name" value="Ankyrin_rpt-contain_sf"/>
</dbReference>
<evidence type="ECO:0000313" key="5">
    <source>
        <dbReference type="Proteomes" id="UP000625711"/>
    </source>
</evidence>
<dbReference type="PROSITE" id="PS50088">
    <property type="entry name" value="ANK_REPEAT"/>
    <property type="match status" value="5"/>
</dbReference>
<comment type="caution">
    <text evidence="4">The sequence shown here is derived from an EMBL/GenBank/DDBJ whole genome shotgun (WGS) entry which is preliminary data.</text>
</comment>
<feature type="repeat" description="ANK" evidence="3">
    <location>
        <begin position="94"/>
        <end position="130"/>
    </location>
</feature>
<dbReference type="InterPro" id="IPR002110">
    <property type="entry name" value="Ankyrin_rpt"/>
</dbReference>
<dbReference type="PANTHER" id="PTHR24180:SF45">
    <property type="entry name" value="POLY [ADP-RIBOSE] POLYMERASE TANKYRASE"/>
    <property type="match status" value="1"/>
</dbReference>
<dbReference type="GO" id="GO:0070198">
    <property type="term" value="P:protein localization to chromosome, telomeric region"/>
    <property type="evidence" value="ECO:0007669"/>
    <property type="project" value="TreeGrafter"/>
</dbReference>
<dbReference type="SMART" id="SM00248">
    <property type="entry name" value="ANK"/>
    <property type="match status" value="7"/>
</dbReference>
<dbReference type="GO" id="GO:0003950">
    <property type="term" value="F:NAD+ poly-ADP-ribosyltransferase activity"/>
    <property type="evidence" value="ECO:0007669"/>
    <property type="project" value="TreeGrafter"/>
</dbReference>
<dbReference type="Proteomes" id="UP000625711">
    <property type="component" value="Unassembled WGS sequence"/>
</dbReference>
<reference evidence="4" key="1">
    <citation type="submission" date="2020-08" db="EMBL/GenBank/DDBJ databases">
        <title>Genome sequencing and assembly of the red palm weevil Rhynchophorus ferrugineus.</title>
        <authorList>
            <person name="Dias G.B."/>
            <person name="Bergman C.M."/>
            <person name="Manee M."/>
        </authorList>
    </citation>
    <scope>NUCLEOTIDE SEQUENCE</scope>
    <source>
        <strain evidence="4">AA-2017</strain>
        <tissue evidence="4">Whole larva</tissue>
    </source>
</reference>
<feature type="repeat" description="ANK" evidence="3">
    <location>
        <begin position="131"/>
        <end position="163"/>
    </location>
</feature>
<dbReference type="InterPro" id="IPR051637">
    <property type="entry name" value="Ank_repeat_dom-contain_49"/>
</dbReference>
<keyword evidence="2 3" id="KW-0040">ANK repeat</keyword>
<name>A0A834IUU7_RHYFE</name>
<evidence type="ECO:0000256" key="2">
    <source>
        <dbReference type="ARBA" id="ARBA00023043"/>
    </source>
</evidence>
<gene>
    <name evidence="4" type="ORF">GWI33_005997</name>
</gene>
<feature type="repeat" description="ANK" evidence="3">
    <location>
        <begin position="164"/>
        <end position="186"/>
    </location>
</feature>
<dbReference type="Pfam" id="PF12796">
    <property type="entry name" value="Ank_2"/>
    <property type="match status" value="3"/>
</dbReference>
<dbReference type="AlphaFoldDB" id="A0A834IUU7"/>
<evidence type="ECO:0000313" key="4">
    <source>
        <dbReference type="EMBL" id="KAF7287649.1"/>
    </source>
</evidence>
<evidence type="ECO:0008006" key="6">
    <source>
        <dbReference type="Google" id="ProtNLM"/>
    </source>
</evidence>
<keyword evidence="1" id="KW-0677">Repeat</keyword>
<dbReference type="OrthoDB" id="194358at2759"/>
<accession>A0A834IUU7</accession>
<evidence type="ECO:0000256" key="1">
    <source>
        <dbReference type="ARBA" id="ARBA00022737"/>
    </source>
</evidence>
<dbReference type="GO" id="GO:1904355">
    <property type="term" value="P:positive regulation of telomere capping"/>
    <property type="evidence" value="ECO:0007669"/>
    <property type="project" value="TreeGrafter"/>
</dbReference>
<feature type="repeat" description="ANK" evidence="3">
    <location>
        <begin position="263"/>
        <end position="295"/>
    </location>
</feature>
<evidence type="ECO:0000256" key="3">
    <source>
        <dbReference type="PROSITE-ProRule" id="PRU00023"/>
    </source>
</evidence>
<dbReference type="GO" id="GO:0090263">
    <property type="term" value="P:positive regulation of canonical Wnt signaling pathway"/>
    <property type="evidence" value="ECO:0007669"/>
    <property type="project" value="TreeGrafter"/>
</dbReference>
<sequence>MDSISKEHKRSILKEIQNGEISLLKNTKIKYPDFHWNEIYYEKTGDSILHVASHHDIKNRDDKTPLHEAAQFARYDSILELCSFDANVNVIRRGDWTPLMLACTKIKSDINYKIVVKLVEKGAHINAQNKDGWTCAHILAREGCIEIYDHLISNGLNVNIKTKNGRTALHIACLHGHKDLIAILLKYIDINTTDNCGNTPLHEAILGKNIEIATMLIQNGAEIKAKNNSDFNLLHLAASQDNTTMLDYLINGLQININIQNKNGWTPLHCAARKGLKNIYYYLEKNGANTNIKDNYNRTALDYISI</sequence>
<proteinExistence type="predicted"/>
<feature type="repeat" description="ANK" evidence="3">
    <location>
        <begin position="196"/>
        <end position="228"/>
    </location>
</feature>
<dbReference type="SUPFAM" id="SSF48403">
    <property type="entry name" value="Ankyrin repeat"/>
    <property type="match status" value="1"/>
</dbReference>
<protein>
    <recommendedName>
        <fullName evidence="6">Ankyrin repeat protein</fullName>
    </recommendedName>
</protein>
<dbReference type="PRINTS" id="PR01415">
    <property type="entry name" value="ANKYRIN"/>
</dbReference>
<dbReference type="GO" id="GO:0005634">
    <property type="term" value="C:nucleus"/>
    <property type="evidence" value="ECO:0007669"/>
    <property type="project" value="TreeGrafter"/>
</dbReference>
<dbReference type="Gene3D" id="1.25.40.20">
    <property type="entry name" value="Ankyrin repeat-containing domain"/>
    <property type="match status" value="4"/>
</dbReference>